<evidence type="ECO:0000313" key="1">
    <source>
        <dbReference type="EMBL" id="SFI12732.1"/>
    </source>
</evidence>
<organism evidence="1 2">
    <name type="scientific">Selenomonas ruminantium</name>
    <dbReference type="NCBI Taxonomy" id="971"/>
    <lineage>
        <taxon>Bacteria</taxon>
        <taxon>Bacillati</taxon>
        <taxon>Bacillota</taxon>
        <taxon>Negativicutes</taxon>
        <taxon>Selenomonadales</taxon>
        <taxon>Selenomonadaceae</taxon>
        <taxon>Selenomonas</taxon>
    </lineage>
</organism>
<gene>
    <name evidence="1" type="ORF">SAMN04487861_11634</name>
</gene>
<reference evidence="1 2" key="1">
    <citation type="submission" date="2016-10" db="EMBL/GenBank/DDBJ databases">
        <authorList>
            <person name="de Groot N.N."/>
        </authorList>
    </citation>
    <scope>NUCLEOTIDE SEQUENCE [LARGE SCALE GENOMIC DNA]</scope>
    <source>
        <strain evidence="1 2">Z108</strain>
    </source>
</reference>
<evidence type="ECO:0000313" key="2">
    <source>
        <dbReference type="Proteomes" id="UP000183639"/>
    </source>
</evidence>
<sequence>MQEKYINQIKKDYYRFSGKHGVNLYSIMFKMRKNHAFMSLFWFRKS</sequence>
<dbReference type="EMBL" id="FOQK01000016">
    <property type="protein sequence ID" value="SFI12732.1"/>
    <property type="molecule type" value="Genomic_DNA"/>
</dbReference>
<accession>A0A1I3FNP1</accession>
<protein>
    <submittedName>
        <fullName evidence="1">Uncharacterized protein</fullName>
    </submittedName>
</protein>
<name>A0A1I3FNP1_SELRU</name>
<dbReference type="AlphaFoldDB" id="A0A1I3FNP1"/>
<dbReference type="Proteomes" id="UP000183639">
    <property type="component" value="Unassembled WGS sequence"/>
</dbReference>
<proteinExistence type="predicted"/>